<keyword evidence="4" id="KW-1185">Reference proteome</keyword>
<sequence precursor="true">MKNLFFIGLLFIIYACQANTSQAISAEAQDYEVQSQSVSSDSLMVNIQKKIYDTFVSTMMSQKNQALLDLNKELTTLHKEKKQNLILYWQAYLHYYNSIYYLKTQDKGNAEKQIDAGIELLEDMENKNSEDYALLAMLQSFSMQFKSGVKAPFISKNVESNAQKAEKLDAANIRAYYVQASNDYYTPAQYGGGQKAEKLLLKAVSLPEQSIKSPYLPSWGKEEAYEMLTKLYIKAEKWEEAKKYYQDGIAAYPNSYVISQLATKLVGK</sequence>
<evidence type="ECO:0000256" key="1">
    <source>
        <dbReference type="PROSITE-ProRule" id="PRU00339"/>
    </source>
</evidence>
<dbReference type="Gene3D" id="1.25.40.10">
    <property type="entry name" value="Tetratricopeptide repeat domain"/>
    <property type="match status" value="1"/>
</dbReference>
<feature type="repeat" description="TPR" evidence="1">
    <location>
        <begin position="222"/>
        <end position="255"/>
    </location>
</feature>
<dbReference type="Proteomes" id="UP000006054">
    <property type="component" value="Chromosome"/>
</dbReference>
<gene>
    <name evidence="3" type="ordered locus">Fleli_1273</name>
</gene>
<dbReference type="PATRIC" id="fig|880071.3.peg.1245"/>
<dbReference type="PROSITE" id="PS50005">
    <property type="entry name" value="TPR"/>
    <property type="match status" value="1"/>
</dbReference>
<dbReference type="RefSeq" id="WP_014797164.1">
    <property type="nucleotide sequence ID" value="NC_018018.1"/>
</dbReference>
<proteinExistence type="predicted"/>
<dbReference type="PROSITE" id="PS51257">
    <property type="entry name" value="PROKAR_LIPOPROTEIN"/>
    <property type="match status" value="1"/>
</dbReference>
<feature type="signal peptide" evidence="2">
    <location>
        <begin position="1"/>
        <end position="18"/>
    </location>
</feature>
<feature type="chain" id="PRO_5003685383" evidence="2">
    <location>
        <begin position="19"/>
        <end position="268"/>
    </location>
</feature>
<dbReference type="InterPro" id="IPR011990">
    <property type="entry name" value="TPR-like_helical_dom_sf"/>
</dbReference>
<dbReference type="HOGENOM" id="CLU_096396_0_0_10"/>
<reference evidence="4" key="1">
    <citation type="submission" date="2012-06" db="EMBL/GenBank/DDBJ databases">
        <title>The complete genome of Flexibacter litoralis DSM 6794.</title>
        <authorList>
            <person name="Lucas S."/>
            <person name="Copeland A."/>
            <person name="Lapidus A."/>
            <person name="Glavina del Rio T."/>
            <person name="Dalin E."/>
            <person name="Tice H."/>
            <person name="Bruce D."/>
            <person name="Goodwin L."/>
            <person name="Pitluck S."/>
            <person name="Peters L."/>
            <person name="Ovchinnikova G."/>
            <person name="Lu M."/>
            <person name="Kyrpides N."/>
            <person name="Mavromatis K."/>
            <person name="Ivanova N."/>
            <person name="Brettin T."/>
            <person name="Detter J.C."/>
            <person name="Han C."/>
            <person name="Larimer F."/>
            <person name="Land M."/>
            <person name="Hauser L."/>
            <person name="Markowitz V."/>
            <person name="Cheng J.-F."/>
            <person name="Hugenholtz P."/>
            <person name="Woyke T."/>
            <person name="Wu D."/>
            <person name="Spring S."/>
            <person name="Lang E."/>
            <person name="Kopitz M."/>
            <person name="Brambilla E."/>
            <person name="Klenk H.-P."/>
            <person name="Eisen J.A."/>
        </authorList>
    </citation>
    <scope>NUCLEOTIDE SEQUENCE [LARGE SCALE GENOMIC DNA]</scope>
    <source>
        <strain evidence="4">ATCC 23117 / DSM 6794 / NBRC 15988 / NCIMB 1366 / Sio-4</strain>
    </source>
</reference>
<dbReference type="EMBL" id="CP003345">
    <property type="protein sequence ID" value="AFM03707.1"/>
    <property type="molecule type" value="Genomic_DNA"/>
</dbReference>
<dbReference type="eggNOG" id="COG3063">
    <property type="taxonomic scope" value="Bacteria"/>
</dbReference>
<evidence type="ECO:0000313" key="3">
    <source>
        <dbReference type="EMBL" id="AFM03707.1"/>
    </source>
</evidence>
<dbReference type="STRING" id="880071.Fleli_1273"/>
<accession>I4AIC2</accession>
<dbReference type="KEGG" id="fli:Fleli_1273"/>
<dbReference type="OrthoDB" id="1150971at2"/>
<dbReference type="SUPFAM" id="SSF48452">
    <property type="entry name" value="TPR-like"/>
    <property type="match status" value="1"/>
</dbReference>
<name>I4AIC2_BERLS</name>
<dbReference type="InterPro" id="IPR019734">
    <property type="entry name" value="TPR_rpt"/>
</dbReference>
<organism evidence="3 4">
    <name type="scientific">Bernardetia litoralis (strain ATCC 23117 / DSM 6794 / NBRC 15988 / NCIMB 1366 / Fx l1 / Sio-4)</name>
    <name type="common">Flexibacter litoralis</name>
    <dbReference type="NCBI Taxonomy" id="880071"/>
    <lineage>
        <taxon>Bacteria</taxon>
        <taxon>Pseudomonadati</taxon>
        <taxon>Bacteroidota</taxon>
        <taxon>Cytophagia</taxon>
        <taxon>Cytophagales</taxon>
        <taxon>Bernardetiaceae</taxon>
        <taxon>Bernardetia</taxon>
    </lineage>
</organism>
<keyword evidence="1" id="KW-0802">TPR repeat</keyword>
<evidence type="ECO:0000313" key="4">
    <source>
        <dbReference type="Proteomes" id="UP000006054"/>
    </source>
</evidence>
<protein>
    <submittedName>
        <fullName evidence="3">Uncharacterized protein</fullName>
    </submittedName>
</protein>
<dbReference type="AlphaFoldDB" id="I4AIC2"/>
<keyword evidence="2" id="KW-0732">Signal</keyword>
<evidence type="ECO:0000256" key="2">
    <source>
        <dbReference type="SAM" id="SignalP"/>
    </source>
</evidence>